<reference evidence="1" key="1">
    <citation type="submission" date="2021-06" db="EMBL/GenBank/DDBJ databases">
        <authorList>
            <person name="Kallberg Y."/>
            <person name="Tangrot J."/>
            <person name="Rosling A."/>
        </authorList>
    </citation>
    <scope>NUCLEOTIDE SEQUENCE</scope>
    <source>
        <strain evidence="1">AU212A</strain>
    </source>
</reference>
<name>A0ACA9M1L6_9GLOM</name>
<keyword evidence="2" id="KW-1185">Reference proteome</keyword>
<organism evidence="1 2">
    <name type="scientific">Scutellospora calospora</name>
    <dbReference type="NCBI Taxonomy" id="85575"/>
    <lineage>
        <taxon>Eukaryota</taxon>
        <taxon>Fungi</taxon>
        <taxon>Fungi incertae sedis</taxon>
        <taxon>Mucoromycota</taxon>
        <taxon>Glomeromycotina</taxon>
        <taxon>Glomeromycetes</taxon>
        <taxon>Diversisporales</taxon>
        <taxon>Gigasporaceae</taxon>
        <taxon>Scutellospora</taxon>
    </lineage>
</organism>
<sequence length="49" mass="5442">YDHDQEGGCIGGGCWHCTIAGGCCLEHPTGSGWEWENINIKKENKQCLY</sequence>
<dbReference type="Proteomes" id="UP000789860">
    <property type="component" value="Unassembled WGS sequence"/>
</dbReference>
<protein>
    <submittedName>
        <fullName evidence="1">2543_t:CDS:1</fullName>
    </submittedName>
</protein>
<accession>A0ACA9M1L6</accession>
<dbReference type="EMBL" id="CAJVPM010008357">
    <property type="protein sequence ID" value="CAG8554351.1"/>
    <property type="molecule type" value="Genomic_DNA"/>
</dbReference>
<evidence type="ECO:0000313" key="1">
    <source>
        <dbReference type="EMBL" id="CAG8554351.1"/>
    </source>
</evidence>
<proteinExistence type="predicted"/>
<comment type="caution">
    <text evidence="1">The sequence shown here is derived from an EMBL/GenBank/DDBJ whole genome shotgun (WGS) entry which is preliminary data.</text>
</comment>
<evidence type="ECO:0000313" key="2">
    <source>
        <dbReference type="Proteomes" id="UP000789860"/>
    </source>
</evidence>
<feature type="non-terminal residue" evidence="1">
    <location>
        <position position="1"/>
    </location>
</feature>
<gene>
    <name evidence="1" type="ORF">SCALOS_LOCUS5287</name>
</gene>